<comment type="similarity">
    <text evidence="10">Belongs to the CDP-alcohol phosphatidyltransferase class-I family.</text>
</comment>
<keyword evidence="7 12" id="KW-0472">Membrane</keyword>
<accession>A0AAJ7UFD4</accession>
<dbReference type="KEGG" id="pmrn:116957307"/>
<comment type="subcellular location">
    <subcellularLocation>
        <location evidence="1">Membrane</location>
        <topology evidence="1">Multi-pass membrane protein</topology>
    </subcellularLocation>
</comment>
<evidence type="ECO:0000256" key="7">
    <source>
        <dbReference type="ARBA" id="ARBA00023136"/>
    </source>
</evidence>
<evidence type="ECO:0000256" key="1">
    <source>
        <dbReference type="ARBA" id="ARBA00004141"/>
    </source>
</evidence>
<dbReference type="InterPro" id="IPR048254">
    <property type="entry name" value="CDP_ALCOHOL_P_TRANSF_CS"/>
</dbReference>
<name>A0AAJ7UFD4_PETMA</name>
<keyword evidence="8" id="KW-0594">Phospholipid biosynthesis</keyword>
<evidence type="ECO:0000313" key="13">
    <source>
        <dbReference type="Proteomes" id="UP001318040"/>
    </source>
</evidence>
<keyword evidence="13" id="KW-1185">Reference proteome</keyword>
<dbReference type="PANTHER" id="PTHR15362">
    <property type="entry name" value="PHOSPHATIDYLINOSITOL SYNTHASE"/>
    <property type="match status" value="1"/>
</dbReference>
<dbReference type="Gene3D" id="1.20.120.1760">
    <property type="match status" value="1"/>
</dbReference>
<evidence type="ECO:0000256" key="2">
    <source>
        <dbReference type="ARBA" id="ARBA00022516"/>
    </source>
</evidence>
<keyword evidence="4 12" id="KW-0812">Transmembrane</keyword>
<proteinExistence type="inferred from homology"/>
<feature type="region of interest" description="Disordered" evidence="11">
    <location>
        <begin position="193"/>
        <end position="215"/>
    </location>
</feature>
<evidence type="ECO:0000256" key="4">
    <source>
        <dbReference type="ARBA" id="ARBA00022692"/>
    </source>
</evidence>
<evidence type="ECO:0000256" key="6">
    <source>
        <dbReference type="ARBA" id="ARBA00023098"/>
    </source>
</evidence>
<keyword evidence="2" id="KW-0444">Lipid biosynthesis</keyword>
<reference evidence="14" key="1">
    <citation type="submission" date="2025-08" db="UniProtKB">
        <authorList>
            <consortium name="RefSeq"/>
        </authorList>
    </citation>
    <scope>IDENTIFICATION</scope>
    <source>
        <tissue evidence="14">Sperm</tissue>
    </source>
</reference>
<sequence length="215" mass="24041">MPLKVFFWTPNIVGYVRLLLLALAWWRLDSPHLFVALYSTFSALDWIDGWLARRLRQTSEFGAWLDLAIDNLGRGLLWSHLWQGCGYLLSALEWTVFVCNHRSLGADWKENFDGAPRWVQAVMANGGWFCTPVGLLAVMGLDALLLWLYVSQNREPLGLAPFTLLTAGTALLMSGRAMCLGVEVRDVIYGRPRRSAEPESGPSTNVVGTQEADGR</sequence>
<evidence type="ECO:0000256" key="9">
    <source>
        <dbReference type="ARBA" id="ARBA00023264"/>
    </source>
</evidence>
<dbReference type="RefSeq" id="XP_032835272.1">
    <property type="nucleotide sequence ID" value="XM_032979381.1"/>
</dbReference>
<gene>
    <name evidence="14" type="primary">LOC116957307</name>
</gene>
<dbReference type="PROSITE" id="PS00379">
    <property type="entry name" value="CDP_ALCOHOL_P_TRANSF"/>
    <property type="match status" value="1"/>
</dbReference>
<evidence type="ECO:0000256" key="3">
    <source>
        <dbReference type="ARBA" id="ARBA00022679"/>
    </source>
</evidence>
<feature type="transmembrane region" description="Helical" evidence="12">
    <location>
        <begin position="162"/>
        <end position="184"/>
    </location>
</feature>
<keyword evidence="3 10" id="KW-0808">Transferase</keyword>
<feature type="transmembrane region" description="Helical" evidence="12">
    <location>
        <begin position="127"/>
        <end position="150"/>
    </location>
</feature>
<keyword evidence="5 12" id="KW-1133">Transmembrane helix</keyword>
<evidence type="ECO:0000256" key="11">
    <source>
        <dbReference type="SAM" id="MobiDB-lite"/>
    </source>
</evidence>
<protein>
    <submittedName>
        <fullName evidence="14">Uncharacterized protein LOC116957307</fullName>
    </submittedName>
</protein>
<evidence type="ECO:0000256" key="10">
    <source>
        <dbReference type="RuleBase" id="RU003750"/>
    </source>
</evidence>
<dbReference type="Pfam" id="PF01066">
    <property type="entry name" value="CDP-OH_P_transf"/>
    <property type="match status" value="1"/>
</dbReference>
<keyword evidence="6" id="KW-0443">Lipid metabolism</keyword>
<dbReference type="InterPro" id="IPR043130">
    <property type="entry name" value="CDP-OH_PTrfase_TM_dom"/>
</dbReference>
<evidence type="ECO:0000256" key="12">
    <source>
        <dbReference type="SAM" id="Phobius"/>
    </source>
</evidence>
<dbReference type="AlphaFoldDB" id="A0AAJ7UFD4"/>
<evidence type="ECO:0000256" key="8">
    <source>
        <dbReference type="ARBA" id="ARBA00023209"/>
    </source>
</evidence>
<dbReference type="GO" id="GO:0008654">
    <property type="term" value="P:phospholipid biosynthetic process"/>
    <property type="evidence" value="ECO:0007669"/>
    <property type="project" value="UniProtKB-KW"/>
</dbReference>
<dbReference type="GO" id="GO:0016780">
    <property type="term" value="F:phosphotransferase activity, for other substituted phosphate groups"/>
    <property type="evidence" value="ECO:0007669"/>
    <property type="project" value="InterPro"/>
</dbReference>
<dbReference type="InterPro" id="IPR000462">
    <property type="entry name" value="CDP-OH_P_trans"/>
</dbReference>
<feature type="transmembrane region" description="Helical" evidence="12">
    <location>
        <begin position="5"/>
        <end position="26"/>
    </location>
</feature>
<keyword evidence="9" id="KW-1208">Phospholipid metabolism</keyword>
<evidence type="ECO:0000256" key="5">
    <source>
        <dbReference type="ARBA" id="ARBA00022989"/>
    </source>
</evidence>
<dbReference type="Proteomes" id="UP001318040">
    <property type="component" value="Chromosome 72"/>
</dbReference>
<dbReference type="GO" id="GO:0016020">
    <property type="term" value="C:membrane"/>
    <property type="evidence" value="ECO:0007669"/>
    <property type="project" value="UniProtKB-SubCell"/>
</dbReference>
<organism evidence="13 14">
    <name type="scientific">Petromyzon marinus</name>
    <name type="common">Sea lamprey</name>
    <dbReference type="NCBI Taxonomy" id="7757"/>
    <lineage>
        <taxon>Eukaryota</taxon>
        <taxon>Metazoa</taxon>
        <taxon>Chordata</taxon>
        <taxon>Craniata</taxon>
        <taxon>Vertebrata</taxon>
        <taxon>Cyclostomata</taxon>
        <taxon>Hyperoartia</taxon>
        <taxon>Petromyzontiformes</taxon>
        <taxon>Petromyzontidae</taxon>
        <taxon>Petromyzon</taxon>
    </lineage>
</organism>
<dbReference type="PANTHER" id="PTHR15362:SF13">
    <property type="entry name" value="SI:CH1073-145M9.1"/>
    <property type="match status" value="1"/>
</dbReference>
<evidence type="ECO:0000313" key="14">
    <source>
        <dbReference type="RefSeq" id="XP_032835272.1"/>
    </source>
</evidence>